<protein>
    <submittedName>
        <fullName evidence="1">Uncharacterized protein</fullName>
    </submittedName>
</protein>
<dbReference type="Proteomes" id="UP000220341">
    <property type="component" value="Unassembled WGS sequence"/>
</dbReference>
<organism evidence="1 2">
    <name type="scientific">Priestia megaterium</name>
    <name type="common">Bacillus megaterium</name>
    <dbReference type="NCBI Taxonomy" id="1404"/>
    <lineage>
        <taxon>Bacteria</taxon>
        <taxon>Bacillati</taxon>
        <taxon>Bacillota</taxon>
        <taxon>Bacilli</taxon>
        <taxon>Bacillales</taxon>
        <taxon>Bacillaceae</taxon>
        <taxon>Priestia</taxon>
    </lineage>
</organism>
<evidence type="ECO:0000313" key="2">
    <source>
        <dbReference type="Proteomes" id="UP000220341"/>
    </source>
</evidence>
<accession>A0AAE5P7Y0</accession>
<gene>
    <name evidence="1" type="ORF">CN497_09030</name>
</gene>
<name>A0AAE5P7Y0_PRIMG</name>
<dbReference type="RefSeq" id="WP_098278000.1">
    <property type="nucleotide sequence ID" value="NZ_NTYW01000006.1"/>
</dbReference>
<reference evidence="1 2" key="1">
    <citation type="submission" date="2017-09" db="EMBL/GenBank/DDBJ databases">
        <title>Large-scale bioinformatics analysis of Bacillus genomes uncovers conserved roles of natural products in bacterial physiology.</title>
        <authorList>
            <consortium name="Agbiome Team Llc"/>
            <person name="Bleich R.M."/>
            <person name="Kirk G.J."/>
            <person name="Santa Maria K.C."/>
            <person name="Allen S.E."/>
            <person name="Farag S."/>
            <person name="Shank E.A."/>
            <person name="Bowers A."/>
        </authorList>
    </citation>
    <scope>NUCLEOTIDE SEQUENCE [LARGE SCALE GENOMIC DNA]</scope>
    <source>
        <strain evidence="1 2">AFS003013</strain>
    </source>
</reference>
<dbReference type="EMBL" id="NTYW01000006">
    <property type="protein sequence ID" value="PES40847.1"/>
    <property type="molecule type" value="Genomic_DNA"/>
</dbReference>
<comment type="caution">
    <text evidence="1">The sequence shown here is derived from an EMBL/GenBank/DDBJ whole genome shotgun (WGS) entry which is preliminary data.</text>
</comment>
<proteinExistence type="predicted"/>
<dbReference type="AlphaFoldDB" id="A0AAE5P7Y0"/>
<sequence length="514" mass="60783">MEKAFNSIGQLVLAKDAHKNIGKYICPCCWDEVFKAEGKIQSAHFRHRSGGKKEYCDLYTQGLGNLYNPFDYASVMRRPYITFEEKNEEWDFYIKFPKIPKGLTRMFEDFNMYFNVSCREMQAKVSSVHLRHDSNSNKLKVMPKESYHFSIDIREYADRLQLRWPERINGFMEDIYLFTFIHGEFVMMEKNKVSLNDTFYLVSKKNLTFHQTLTVQSLKRRNGWLAYKVQLPNVLDDTLRNWFYKKLGFELKYPFYYLDLLEPSIYNRLSSAYAINDNTCSVGVTFGDFQYEKLTVIHIHPDMTSTQHLLINNVNEFSDLEQGFHTFYIKNHEGKILNIYVDGEKHSHTVVNYENKLVIDGESKVIFKDKKINIKNSATVKHDFPFEVWRKSTKSFPQPLKGKENKLTTDDAETYIPGIWNFKVLSESKHDDLQLDTEALLLLYLKISQKKPAVITNKQYNELICLIENMTDSSRKQKLKYFIRLHRNKVPVDIKRILKSLKQISRDNVIERDY</sequence>
<evidence type="ECO:0000313" key="1">
    <source>
        <dbReference type="EMBL" id="PES40847.1"/>
    </source>
</evidence>